<name>A0ACC2AGT1_DIPCM</name>
<organism evidence="1 2">
    <name type="scientific">Diphasiastrum complanatum</name>
    <name type="common">Issler's clubmoss</name>
    <name type="synonym">Lycopodium complanatum</name>
    <dbReference type="NCBI Taxonomy" id="34168"/>
    <lineage>
        <taxon>Eukaryota</taxon>
        <taxon>Viridiplantae</taxon>
        <taxon>Streptophyta</taxon>
        <taxon>Embryophyta</taxon>
        <taxon>Tracheophyta</taxon>
        <taxon>Lycopodiopsida</taxon>
        <taxon>Lycopodiales</taxon>
        <taxon>Lycopodiaceae</taxon>
        <taxon>Lycopodioideae</taxon>
        <taxon>Diphasiastrum</taxon>
    </lineage>
</organism>
<proteinExistence type="predicted"/>
<accession>A0ACC2AGT1</accession>
<sequence>MGTLIVILRNTRRIVLGIECISSVHIYGVRFGILLERQCSLSILLSGSNSTKIFPCVSDLGSYSNDSVACQYCYLVLIQQRFFHAQQQDTSMACIGKWTLLMSIALVCGCSAILGQSEKRKVHIVYMGNSLANPEKATSLYQKVLAKVLSGKEEVARSMVYSYTASFSGFAAELSTTEAASISKMPGVVSVFPSSVKKLHTTRSWDFLGLSTTSNHGLPTGGSNIIIGVLDSGVWPESESFSDKYLPDPIPSRWKGTCVSGDSFSSSNCNRKLIGARMFPNGYEQNFGPIIGPGEYRSPRDAEGHGSHTASTAGGSSVKHASLFGLAEGTARGGTPTARIAAYKVCWFGSCTDADILAAFDEAVADGVDLISSSIGGSPQDYFSDSIAIGAFHAVQNGVFVSSSAGNSGPSVYTATNVAPWLTTVAASSIDRKFTSSIVLGNSLPYKGVALNTISLSNPWYPLVSGEAIRNASSPLANFSKYCYDGTMALDKVKDSIVVCYGGVGAPDATVLAAGGAGVILVDSFDKSVGFAFSLPCSVVGTADAKHILKYINSTSFPVADILPSITTVDDSLVPQTAIFSSRGPNVITPDILKPDITAPGVDILAAWSPVSSISGESTDNRSTSFNIISGTSMSCPHVTGAAAFVKSFHPEWSPAAIKSALMTTATPLDGDKRFNKDGPLGYGSGLISPTKATDPGLVYDADTTDFSLFLCGLNYTSEQVQLISGFSNFSCPEEVPSVIDLNYPSIAIANVQGSLNKSIIRTLTNVGFSGNSTYTVHIQAPKGVSVTVSPSCLHFDAPYQRLSFHANFQANSLPSEQVYLSGALTWTDGIHFVRSPVLIWPASFTVQ</sequence>
<protein>
    <submittedName>
        <fullName evidence="1">Uncharacterized protein</fullName>
    </submittedName>
</protein>
<comment type="caution">
    <text evidence="1">The sequence shown here is derived from an EMBL/GenBank/DDBJ whole genome shotgun (WGS) entry which is preliminary data.</text>
</comment>
<gene>
    <name evidence="1" type="ORF">O6H91_22G070100</name>
</gene>
<dbReference type="Proteomes" id="UP001162992">
    <property type="component" value="Chromosome 22"/>
</dbReference>
<evidence type="ECO:0000313" key="1">
    <source>
        <dbReference type="EMBL" id="KAJ7516773.1"/>
    </source>
</evidence>
<keyword evidence="2" id="KW-1185">Reference proteome</keyword>
<reference evidence="2" key="1">
    <citation type="journal article" date="2024" name="Proc. Natl. Acad. Sci. U.S.A.">
        <title>Extraordinary preservation of gene collinearity over three hundred million years revealed in homosporous lycophytes.</title>
        <authorList>
            <person name="Li C."/>
            <person name="Wickell D."/>
            <person name="Kuo L.Y."/>
            <person name="Chen X."/>
            <person name="Nie B."/>
            <person name="Liao X."/>
            <person name="Peng D."/>
            <person name="Ji J."/>
            <person name="Jenkins J."/>
            <person name="Williams M."/>
            <person name="Shu S."/>
            <person name="Plott C."/>
            <person name="Barry K."/>
            <person name="Rajasekar S."/>
            <person name="Grimwood J."/>
            <person name="Han X."/>
            <person name="Sun S."/>
            <person name="Hou Z."/>
            <person name="He W."/>
            <person name="Dai G."/>
            <person name="Sun C."/>
            <person name="Schmutz J."/>
            <person name="Leebens-Mack J.H."/>
            <person name="Li F.W."/>
            <person name="Wang L."/>
        </authorList>
    </citation>
    <scope>NUCLEOTIDE SEQUENCE [LARGE SCALE GENOMIC DNA]</scope>
    <source>
        <strain evidence="2">cv. PW_Plant_1</strain>
    </source>
</reference>
<evidence type="ECO:0000313" key="2">
    <source>
        <dbReference type="Proteomes" id="UP001162992"/>
    </source>
</evidence>
<dbReference type="EMBL" id="CM055113">
    <property type="protein sequence ID" value="KAJ7516773.1"/>
    <property type="molecule type" value="Genomic_DNA"/>
</dbReference>